<gene>
    <name evidence="2" type="ORF">WG900_18720</name>
</gene>
<name>A0ABU8SD98_9SPHN</name>
<sequence length="84" mass="8971">MHHADALDTGPGNPANGQASSPPNQHPIPRWARAQSNSIQLEVLMKIRAAVVFEAKTPLEMADLELEGCMATGISPSIRSLEVV</sequence>
<protein>
    <submittedName>
        <fullName evidence="2">Uncharacterized protein</fullName>
    </submittedName>
</protein>
<feature type="region of interest" description="Disordered" evidence="1">
    <location>
        <begin position="1"/>
        <end position="33"/>
    </location>
</feature>
<evidence type="ECO:0000313" key="2">
    <source>
        <dbReference type="EMBL" id="MEJ6011941.1"/>
    </source>
</evidence>
<evidence type="ECO:0000313" key="3">
    <source>
        <dbReference type="Proteomes" id="UP001379235"/>
    </source>
</evidence>
<dbReference type="Proteomes" id="UP001379235">
    <property type="component" value="Unassembled WGS sequence"/>
</dbReference>
<dbReference type="EMBL" id="JBBHJY010000012">
    <property type="protein sequence ID" value="MEJ6011941.1"/>
    <property type="molecule type" value="Genomic_DNA"/>
</dbReference>
<comment type="caution">
    <text evidence="2">The sequence shown here is derived from an EMBL/GenBank/DDBJ whole genome shotgun (WGS) entry which is preliminary data.</text>
</comment>
<accession>A0ABU8SD98</accession>
<evidence type="ECO:0000256" key="1">
    <source>
        <dbReference type="SAM" id="MobiDB-lite"/>
    </source>
</evidence>
<organism evidence="2 3">
    <name type="scientific">Novosphingobium aquae</name>
    <dbReference type="NCBI Taxonomy" id="3133435"/>
    <lineage>
        <taxon>Bacteria</taxon>
        <taxon>Pseudomonadati</taxon>
        <taxon>Pseudomonadota</taxon>
        <taxon>Alphaproteobacteria</taxon>
        <taxon>Sphingomonadales</taxon>
        <taxon>Sphingomonadaceae</taxon>
        <taxon>Novosphingobium</taxon>
    </lineage>
</organism>
<dbReference type="RefSeq" id="WP_339969660.1">
    <property type="nucleotide sequence ID" value="NZ_JBBHJY010000012.1"/>
</dbReference>
<proteinExistence type="predicted"/>
<keyword evidence="3" id="KW-1185">Reference proteome</keyword>
<reference evidence="2 3" key="1">
    <citation type="submission" date="2024-03" db="EMBL/GenBank/DDBJ databases">
        <authorList>
            <person name="Jo J.-H."/>
        </authorList>
    </citation>
    <scope>NUCLEOTIDE SEQUENCE [LARGE SCALE GENOMIC DNA]</scope>
    <source>
        <strain evidence="2 3">AS3R-12</strain>
    </source>
</reference>